<keyword evidence="7" id="KW-0449">Lipoprotein</keyword>
<evidence type="ECO:0000256" key="2">
    <source>
        <dbReference type="ARBA" id="ARBA00007886"/>
    </source>
</evidence>
<accession>A0A9D1FMG8</accession>
<keyword evidence="6" id="KW-0564">Palmitate</keyword>
<evidence type="ECO:0000256" key="3">
    <source>
        <dbReference type="ARBA" id="ARBA00022544"/>
    </source>
</evidence>
<comment type="caution">
    <text evidence="10">The sequence shown here is derived from an EMBL/GenBank/DDBJ whole genome shotgun (WGS) entry which is preliminary data.</text>
</comment>
<evidence type="ECO:0000313" key="11">
    <source>
        <dbReference type="Proteomes" id="UP000824002"/>
    </source>
</evidence>
<feature type="domain" description="Spore germination protein N-terminal" evidence="9">
    <location>
        <begin position="27"/>
        <end position="199"/>
    </location>
</feature>
<dbReference type="PANTHER" id="PTHR35789:SF1">
    <property type="entry name" value="SPORE GERMINATION PROTEIN B3"/>
    <property type="match status" value="1"/>
</dbReference>
<dbReference type="Pfam" id="PF25198">
    <property type="entry name" value="Spore_GerAC_N"/>
    <property type="match status" value="1"/>
</dbReference>
<dbReference type="Proteomes" id="UP000824002">
    <property type="component" value="Unassembled WGS sequence"/>
</dbReference>
<dbReference type="InterPro" id="IPR038501">
    <property type="entry name" value="Spore_GerAC_C_sf"/>
</dbReference>
<evidence type="ECO:0000256" key="7">
    <source>
        <dbReference type="ARBA" id="ARBA00023288"/>
    </source>
</evidence>
<keyword evidence="3" id="KW-0309">Germination</keyword>
<dbReference type="PROSITE" id="PS51257">
    <property type="entry name" value="PROKAR_LIPOPROTEIN"/>
    <property type="match status" value="1"/>
</dbReference>
<evidence type="ECO:0000256" key="5">
    <source>
        <dbReference type="ARBA" id="ARBA00023136"/>
    </source>
</evidence>
<protein>
    <submittedName>
        <fullName evidence="10">Ger(X)C family spore germination protein</fullName>
    </submittedName>
</protein>
<dbReference type="Gene3D" id="3.30.300.210">
    <property type="entry name" value="Nutrient germinant receptor protein C, domain 3"/>
    <property type="match status" value="1"/>
</dbReference>
<evidence type="ECO:0000256" key="4">
    <source>
        <dbReference type="ARBA" id="ARBA00022729"/>
    </source>
</evidence>
<dbReference type="InterPro" id="IPR046953">
    <property type="entry name" value="Spore_GerAC-like_C"/>
</dbReference>
<dbReference type="InterPro" id="IPR008844">
    <property type="entry name" value="Spore_GerAC-like"/>
</dbReference>
<name>A0A9D1FMG8_9FIRM</name>
<dbReference type="InterPro" id="IPR057336">
    <property type="entry name" value="GerAC_N"/>
</dbReference>
<comment type="subcellular location">
    <subcellularLocation>
        <location evidence="1">Membrane</location>
        <topology evidence="1">Lipid-anchor</topology>
    </subcellularLocation>
</comment>
<organism evidence="10 11">
    <name type="scientific">Candidatus Merdivicinus excrementipullorum</name>
    <dbReference type="NCBI Taxonomy" id="2840867"/>
    <lineage>
        <taxon>Bacteria</taxon>
        <taxon>Bacillati</taxon>
        <taxon>Bacillota</taxon>
        <taxon>Clostridia</taxon>
        <taxon>Eubacteriales</taxon>
        <taxon>Oscillospiraceae</taxon>
        <taxon>Oscillospiraceae incertae sedis</taxon>
        <taxon>Candidatus Merdivicinus</taxon>
    </lineage>
</organism>
<dbReference type="PANTHER" id="PTHR35789">
    <property type="entry name" value="SPORE GERMINATION PROTEIN B3"/>
    <property type="match status" value="1"/>
</dbReference>
<evidence type="ECO:0000313" key="10">
    <source>
        <dbReference type="EMBL" id="HIS76576.1"/>
    </source>
</evidence>
<sequence>MRKWAASILFAVLLPFLLTGCEMIRTVNLQNRAIVQGVGVDWEGGQYVVTMQIFSPEGSGGQTIVDPSKENAQIITCKGASIAKAVENSALTQGKDFYLGHNRILVLGEEAAKQPLWGLFSYFVNSLDSRPDVSLLVTDGKAADILNVGIKQSILPAMSIENTVRNAQESGLSEEVYLIDAMEGLAQPHRSILIPYIELVEEGGEEESLRSVQMKGMGVFSSSGFLGKVEEKDLKGLLFLRDTIKNTVYTLDNQEYQRAAVQLYQRKTVITPEITGDQVRFTATIYTRWTLMEKNMRPGADFTEESLRRLETQLEEQIAKECLGAFETTVKGYVSDAFYLGDLVWREQPELWEKLREDWPQGLLNSGLDCRVDVRIDRTGLESVE</sequence>
<dbReference type="Pfam" id="PF05504">
    <property type="entry name" value="Spore_GerAC"/>
    <property type="match status" value="1"/>
</dbReference>
<feature type="domain" description="Spore germination GerAC-like C-terminal" evidence="8">
    <location>
        <begin position="215"/>
        <end position="380"/>
    </location>
</feature>
<gene>
    <name evidence="10" type="ORF">IAB51_07160</name>
</gene>
<proteinExistence type="inferred from homology"/>
<reference evidence="10" key="2">
    <citation type="journal article" date="2021" name="PeerJ">
        <title>Extensive microbial diversity within the chicken gut microbiome revealed by metagenomics and culture.</title>
        <authorList>
            <person name="Gilroy R."/>
            <person name="Ravi A."/>
            <person name="Getino M."/>
            <person name="Pursley I."/>
            <person name="Horton D.L."/>
            <person name="Alikhan N.F."/>
            <person name="Baker D."/>
            <person name="Gharbi K."/>
            <person name="Hall N."/>
            <person name="Watson M."/>
            <person name="Adriaenssens E.M."/>
            <person name="Foster-Nyarko E."/>
            <person name="Jarju S."/>
            <person name="Secka A."/>
            <person name="Antonio M."/>
            <person name="Oren A."/>
            <person name="Chaudhuri R.R."/>
            <person name="La Ragione R."/>
            <person name="Hildebrand F."/>
            <person name="Pallen M.J."/>
        </authorList>
    </citation>
    <scope>NUCLEOTIDE SEQUENCE</scope>
    <source>
        <strain evidence="10">CHK199-13235</strain>
    </source>
</reference>
<evidence type="ECO:0000256" key="1">
    <source>
        <dbReference type="ARBA" id="ARBA00004635"/>
    </source>
</evidence>
<keyword evidence="5" id="KW-0472">Membrane</keyword>
<reference evidence="10" key="1">
    <citation type="submission" date="2020-10" db="EMBL/GenBank/DDBJ databases">
        <authorList>
            <person name="Gilroy R."/>
        </authorList>
    </citation>
    <scope>NUCLEOTIDE SEQUENCE</scope>
    <source>
        <strain evidence="10">CHK199-13235</strain>
    </source>
</reference>
<dbReference type="GO" id="GO:0009847">
    <property type="term" value="P:spore germination"/>
    <property type="evidence" value="ECO:0007669"/>
    <property type="project" value="InterPro"/>
</dbReference>
<evidence type="ECO:0000256" key="6">
    <source>
        <dbReference type="ARBA" id="ARBA00023139"/>
    </source>
</evidence>
<comment type="similarity">
    <text evidence="2">Belongs to the GerABKC lipoprotein family.</text>
</comment>
<evidence type="ECO:0000259" key="9">
    <source>
        <dbReference type="Pfam" id="PF25198"/>
    </source>
</evidence>
<evidence type="ECO:0000259" key="8">
    <source>
        <dbReference type="Pfam" id="PF05504"/>
    </source>
</evidence>
<dbReference type="GO" id="GO:0016020">
    <property type="term" value="C:membrane"/>
    <property type="evidence" value="ECO:0007669"/>
    <property type="project" value="UniProtKB-SubCell"/>
</dbReference>
<keyword evidence="4" id="KW-0732">Signal</keyword>
<dbReference type="AlphaFoldDB" id="A0A9D1FMG8"/>
<dbReference type="EMBL" id="DVJP01000047">
    <property type="protein sequence ID" value="HIS76576.1"/>
    <property type="molecule type" value="Genomic_DNA"/>
</dbReference>
<dbReference type="NCBIfam" id="TIGR02887">
    <property type="entry name" value="spore_ger_x_C"/>
    <property type="match status" value="1"/>
</dbReference>